<dbReference type="PANTHER" id="PTHR20913">
    <property type="entry name" value="TBC1 DOMAIN FAMILY MEMBER 20/GTPASE"/>
    <property type="match status" value="1"/>
</dbReference>
<evidence type="ECO:0000259" key="3">
    <source>
        <dbReference type="PROSITE" id="PS50086"/>
    </source>
</evidence>
<dbReference type="GO" id="GO:0006888">
    <property type="term" value="P:endoplasmic reticulum to Golgi vesicle-mediated transport"/>
    <property type="evidence" value="ECO:0007669"/>
    <property type="project" value="TreeGrafter"/>
</dbReference>
<dbReference type="FunFam" id="1.10.8.1310:FF:000005">
    <property type="entry name" value="GTPase-activating protein gyp10"/>
    <property type="match status" value="1"/>
</dbReference>
<dbReference type="SUPFAM" id="SSF47923">
    <property type="entry name" value="Ypt/Rab-GAP domain of gyp1p"/>
    <property type="match status" value="2"/>
</dbReference>
<dbReference type="AlphaFoldDB" id="A0A8K1CLV7"/>
<dbReference type="GO" id="GO:0005789">
    <property type="term" value="C:endoplasmic reticulum membrane"/>
    <property type="evidence" value="ECO:0007669"/>
    <property type="project" value="TreeGrafter"/>
</dbReference>
<dbReference type="InterPro" id="IPR045913">
    <property type="entry name" value="TBC20/Gyp8-like"/>
</dbReference>
<dbReference type="FunFam" id="1.10.472.80:FF:000100">
    <property type="entry name" value="TBC1 domain protein"/>
    <property type="match status" value="1"/>
</dbReference>
<name>A0A8K1CLV7_PYTOL</name>
<organism evidence="4 5">
    <name type="scientific">Pythium oligandrum</name>
    <name type="common">Mycoparasitic fungus</name>
    <dbReference type="NCBI Taxonomy" id="41045"/>
    <lineage>
        <taxon>Eukaryota</taxon>
        <taxon>Sar</taxon>
        <taxon>Stramenopiles</taxon>
        <taxon>Oomycota</taxon>
        <taxon>Peronosporomycetes</taxon>
        <taxon>Pythiales</taxon>
        <taxon>Pythiaceae</taxon>
        <taxon>Pythium</taxon>
    </lineage>
</organism>
<dbReference type="EMBL" id="SPLM01000039">
    <property type="protein sequence ID" value="TMW64707.1"/>
    <property type="molecule type" value="Genomic_DNA"/>
</dbReference>
<evidence type="ECO:0000313" key="4">
    <source>
        <dbReference type="EMBL" id="TMW64707.1"/>
    </source>
</evidence>
<feature type="region of interest" description="Disordered" evidence="2">
    <location>
        <begin position="1"/>
        <end position="21"/>
    </location>
</feature>
<accession>A0A8K1CLV7</accession>
<evidence type="ECO:0000313" key="5">
    <source>
        <dbReference type="Proteomes" id="UP000794436"/>
    </source>
</evidence>
<comment type="caution">
    <text evidence="4">The sequence shown here is derived from an EMBL/GenBank/DDBJ whole genome shotgun (WGS) entry which is preliminary data.</text>
</comment>
<keyword evidence="5" id="KW-1185">Reference proteome</keyword>
<dbReference type="SMART" id="SM00164">
    <property type="entry name" value="TBC"/>
    <property type="match status" value="1"/>
</dbReference>
<evidence type="ECO:0000256" key="1">
    <source>
        <dbReference type="ARBA" id="ARBA00022468"/>
    </source>
</evidence>
<dbReference type="OrthoDB" id="206700at2759"/>
<dbReference type="InterPro" id="IPR035969">
    <property type="entry name" value="Rab-GAP_TBC_sf"/>
</dbReference>
<proteinExistence type="predicted"/>
<dbReference type="Pfam" id="PF00566">
    <property type="entry name" value="RabGAP-TBC"/>
    <property type="match status" value="1"/>
</dbReference>
<dbReference type="Gene3D" id="1.10.472.80">
    <property type="entry name" value="Ypt/Rab-GAP domain of gyp1p, domain 3"/>
    <property type="match status" value="1"/>
</dbReference>
<dbReference type="GO" id="GO:0005096">
    <property type="term" value="F:GTPase activator activity"/>
    <property type="evidence" value="ECO:0007669"/>
    <property type="project" value="UniProtKB-KW"/>
</dbReference>
<reference evidence="4" key="1">
    <citation type="submission" date="2019-03" db="EMBL/GenBank/DDBJ databases">
        <title>Long read genome sequence of the mycoparasitic Pythium oligandrum ATCC 38472 isolated from sugarbeet rhizosphere.</title>
        <authorList>
            <person name="Gaulin E."/>
        </authorList>
    </citation>
    <scope>NUCLEOTIDE SEQUENCE</scope>
    <source>
        <strain evidence="4">ATCC 38472_TT</strain>
    </source>
</reference>
<sequence>MGRQRQTGGAKRTARTAIHPRSERERRVIDNKQKQVRALALRLRSLNAATPDDQVDELFQELRELAFAPFGFVSNELRQSIWPVLLGFHGVKTVHVEHEAHYTRGNAEHRDDQQIEKDILRSLWHYDVVSNIRESERRAKRRQLTHMINAVLNQDPELYYYQGYHDVSAVFLLVLGDQLAFHALKAVSGTYQREVMRKSFAMTMHATRLLFPILEAEDEELFAHIQQSGVEPFFALPWMITWFAHELKRFSDIARIYDVLVLSHPLFVLYLGAAVVLESRQRVLKTECDFGTLHGFLAKLPRTMDVEKVIAKAAVVFHRIPPKELLAHDQCSEELRTSMYAQFPFPYQSRFHPIDQPFLRPKQYQNRKVHFSTDTKGGSTGAWQLATVLQATAVGLMAVALSYYFRHHVQEWLPVLTSRDTTSE</sequence>
<gene>
    <name evidence="4" type="ORF">Poli38472_011587</name>
</gene>
<dbReference type="PROSITE" id="PS50086">
    <property type="entry name" value="TBC_RABGAP"/>
    <property type="match status" value="1"/>
</dbReference>
<feature type="domain" description="Rab-GAP TBC" evidence="3">
    <location>
        <begin position="72"/>
        <end position="264"/>
    </location>
</feature>
<keyword evidence="1" id="KW-0343">GTPase activation</keyword>
<dbReference type="Proteomes" id="UP000794436">
    <property type="component" value="Unassembled WGS sequence"/>
</dbReference>
<dbReference type="InterPro" id="IPR000195">
    <property type="entry name" value="Rab-GAP-TBC_dom"/>
</dbReference>
<dbReference type="PANTHER" id="PTHR20913:SF7">
    <property type="entry name" value="RE60063P"/>
    <property type="match status" value="1"/>
</dbReference>
<evidence type="ECO:0000256" key="2">
    <source>
        <dbReference type="SAM" id="MobiDB-lite"/>
    </source>
</evidence>
<dbReference type="Gene3D" id="1.10.8.1310">
    <property type="match status" value="1"/>
</dbReference>
<protein>
    <recommendedName>
        <fullName evidence="3">Rab-GAP TBC domain-containing protein</fullName>
    </recommendedName>
</protein>